<evidence type="ECO:0000256" key="2">
    <source>
        <dbReference type="ARBA" id="ARBA00022763"/>
    </source>
</evidence>
<evidence type="ECO:0008006" key="6">
    <source>
        <dbReference type="Google" id="ProtNLM"/>
    </source>
</evidence>
<proteinExistence type="inferred from homology"/>
<evidence type="ECO:0000256" key="1">
    <source>
        <dbReference type="ARBA" id="ARBA00006638"/>
    </source>
</evidence>
<gene>
    <name evidence="4" type="ORF">PM10SUCC1_33070</name>
</gene>
<keyword evidence="2" id="KW-0227">DNA damage</keyword>
<dbReference type="GO" id="GO:0006281">
    <property type="term" value="P:DNA repair"/>
    <property type="evidence" value="ECO:0007669"/>
    <property type="project" value="UniProtKB-KW"/>
</dbReference>
<comment type="caution">
    <text evidence="4">The sequence shown here is derived from an EMBL/GenBank/DDBJ whole genome shotgun (WGS) entry which is preliminary data.</text>
</comment>
<dbReference type="RefSeq" id="WP_281837469.1">
    <property type="nucleotide sequence ID" value="NZ_BSDY01000024.1"/>
</dbReference>
<dbReference type="EMBL" id="BSDY01000024">
    <property type="protein sequence ID" value="GLI57793.1"/>
    <property type="molecule type" value="Genomic_DNA"/>
</dbReference>
<evidence type="ECO:0000313" key="5">
    <source>
        <dbReference type="Proteomes" id="UP001144471"/>
    </source>
</evidence>
<accession>A0A9W6GNH3</accession>
<name>A0A9W6GNH3_9FUSO</name>
<evidence type="ECO:0000256" key="3">
    <source>
        <dbReference type="ARBA" id="ARBA00023204"/>
    </source>
</evidence>
<dbReference type="AlphaFoldDB" id="A0A9W6GNH3"/>
<reference evidence="4" key="1">
    <citation type="submission" date="2022-12" db="EMBL/GenBank/DDBJ databases">
        <title>Reference genome sequencing for broad-spectrum identification of bacterial and archaeal isolates by mass spectrometry.</title>
        <authorList>
            <person name="Sekiguchi Y."/>
            <person name="Tourlousse D.M."/>
        </authorList>
    </citation>
    <scope>NUCLEOTIDE SEQUENCE</scope>
    <source>
        <strain evidence="4">10succ1</strain>
    </source>
</reference>
<dbReference type="Pfam" id="PF04098">
    <property type="entry name" value="Rad52_Rad22"/>
    <property type="match status" value="1"/>
</dbReference>
<protein>
    <recommendedName>
        <fullName evidence="6">Rad52/22 family double-strand break repair protein</fullName>
    </recommendedName>
</protein>
<keyword evidence="5" id="KW-1185">Reference proteome</keyword>
<sequence length="192" mass="21733">MNKSPEDIIKELQAPFKESDIDFKVGATNKEKTMGLALFYVQARAIQRRLDEVVGFMNWKVSYREVQGGFLCCLSLRINGEWITKEDGAQITEYESVKGGISSAFKRVASSGFAIGRYLYDAEPSWYPIRLQGKGYEFTINPIPNFTNRRDGSSTITKDSTKPENKLEKARLMQVTFGKYNGKADKKSNELS</sequence>
<keyword evidence="3" id="KW-0234">DNA repair</keyword>
<evidence type="ECO:0000313" key="4">
    <source>
        <dbReference type="EMBL" id="GLI57793.1"/>
    </source>
</evidence>
<dbReference type="InterPro" id="IPR041247">
    <property type="entry name" value="Rad52_fam"/>
</dbReference>
<dbReference type="Proteomes" id="UP001144471">
    <property type="component" value="Unassembled WGS sequence"/>
</dbReference>
<organism evidence="4 5">
    <name type="scientific">Propionigenium maris DSM 9537</name>
    <dbReference type="NCBI Taxonomy" id="1123000"/>
    <lineage>
        <taxon>Bacteria</taxon>
        <taxon>Fusobacteriati</taxon>
        <taxon>Fusobacteriota</taxon>
        <taxon>Fusobacteriia</taxon>
        <taxon>Fusobacteriales</taxon>
        <taxon>Fusobacteriaceae</taxon>
        <taxon>Propionigenium</taxon>
    </lineage>
</organism>
<comment type="similarity">
    <text evidence="1">Belongs to the RAD52 family.</text>
</comment>